<protein>
    <recommendedName>
        <fullName evidence="6">ABC transporter substrate-binding protein</fullName>
    </recommendedName>
</protein>
<keyword evidence="3" id="KW-0732">Signal</keyword>
<dbReference type="RefSeq" id="WP_326834117.1">
    <property type="nucleotide sequence ID" value="NZ_CP142149.1"/>
</dbReference>
<evidence type="ECO:0000313" key="5">
    <source>
        <dbReference type="Proteomes" id="UP001330812"/>
    </source>
</evidence>
<evidence type="ECO:0000256" key="3">
    <source>
        <dbReference type="ARBA" id="ARBA00022729"/>
    </source>
</evidence>
<reference evidence="4 5" key="1">
    <citation type="journal article" date="2015" name="Int. J. Syst. Evol. Microbiol.">
        <title>Amycolatopsis rhabdoformis sp. nov., an actinomycete isolated from a tropical forest soil.</title>
        <authorList>
            <person name="Souza W.R."/>
            <person name="Silva R.E."/>
            <person name="Goodfellow M."/>
            <person name="Busarakam K."/>
            <person name="Figueiro F.S."/>
            <person name="Ferreira D."/>
            <person name="Rodrigues-Filho E."/>
            <person name="Moraes L.A.B."/>
            <person name="Zucchi T.D."/>
        </authorList>
    </citation>
    <scope>NUCLEOTIDE SEQUENCE [LARGE SCALE GENOMIC DNA]</scope>
    <source>
        <strain evidence="4 5">NCIMB 14900</strain>
    </source>
</reference>
<comment type="subcellular location">
    <subcellularLocation>
        <location evidence="1">Periplasm</location>
    </subcellularLocation>
</comment>
<dbReference type="EMBL" id="CP142149">
    <property type="protein sequence ID" value="WSE31311.1"/>
    <property type="molecule type" value="Genomic_DNA"/>
</dbReference>
<dbReference type="Gene3D" id="3.40.190.10">
    <property type="entry name" value="Periplasmic binding protein-like II"/>
    <property type="match status" value="2"/>
</dbReference>
<proteinExistence type="inferred from homology"/>
<evidence type="ECO:0008006" key="6">
    <source>
        <dbReference type="Google" id="ProtNLM"/>
    </source>
</evidence>
<dbReference type="PANTHER" id="PTHR30024:SF47">
    <property type="entry name" value="TAURINE-BINDING PERIPLASMIC PROTEIN"/>
    <property type="match status" value="1"/>
</dbReference>
<comment type="similarity">
    <text evidence="2">Belongs to the bacterial solute-binding protein SsuA/TauA family.</text>
</comment>
<gene>
    <name evidence="4" type="ORF">VSH64_04190</name>
</gene>
<dbReference type="Proteomes" id="UP001330812">
    <property type="component" value="Chromosome"/>
</dbReference>
<organism evidence="4 5">
    <name type="scientific">Amycolatopsis rhabdoformis</name>
    <dbReference type="NCBI Taxonomy" id="1448059"/>
    <lineage>
        <taxon>Bacteria</taxon>
        <taxon>Bacillati</taxon>
        <taxon>Actinomycetota</taxon>
        <taxon>Actinomycetes</taxon>
        <taxon>Pseudonocardiales</taxon>
        <taxon>Pseudonocardiaceae</taxon>
        <taxon>Amycolatopsis</taxon>
    </lineage>
</organism>
<evidence type="ECO:0000313" key="4">
    <source>
        <dbReference type="EMBL" id="WSE31311.1"/>
    </source>
</evidence>
<dbReference type="PANTHER" id="PTHR30024">
    <property type="entry name" value="ALIPHATIC SULFONATES-BINDING PROTEIN-RELATED"/>
    <property type="match status" value="1"/>
</dbReference>
<keyword evidence="5" id="KW-1185">Reference proteome</keyword>
<evidence type="ECO:0000256" key="1">
    <source>
        <dbReference type="ARBA" id="ARBA00004418"/>
    </source>
</evidence>
<name>A0ABZ1IBB9_9PSEU</name>
<evidence type="ECO:0000256" key="2">
    <source>
        <dbReference type="ARBA" id="ARBA00010742"/>
    </source>
</evidence>
<sequence>MSTFLIQPHTRLQEWVAEEHGYFAEEGLEYEFVEGFAGSSRTTTAVQSADSVAPELRSGAFEDMQQGRTCDVSAACHWAVNVAAAGGAGQMWGSAYSVSPSGIFVAPDSAYTKPEDLAGVPVGVSYHSGSHYATVQGLEPFLARDDISLSFSGLPYDRVRLLMRREVPAVTVFGAQYYILEQLGYRKLVDTTFVMGFLIPETADIEDAKRYFRALEKAQRDIDLEQERYKKYWLKEMPEDVAELVDVRRFGPGERIVFEPYTKEMFEVTQRWMESWNLLELGDGAADFEKAVLA</sequence>
<dbReference type="SUPFAM" id="SSF53850">
    <property type="entry name" value="Periplasmic binding protein-like II"/>
    <property type="match status" value="1"/>
</dbReference>
<accession>A0ABZ1IBB9</accession>